<dbReference type="Proteomes" id="UP000234585">
    <property type="component" value="Unassembled WGS sequence"/>
</dbReference>
<name>A0A2I2F7T5_ASPCN</name>
<evidence type="ECO:0000313" key="1">
    <source>
        <dbReference type="EMBL" id="PLB36694.1"/>
    </source>
</evidence>
<keyword evidence="2" id="KW-1185">Reference proteome</keyword>
<dbReference type="AlphaFoldDB" id="A0A2I2F7T5"/>
<dbReference type="GeneID" id="36520361"/>
<reference evidence="1 2" key="1">
    <citation type="submission" date="2017-12" db="EMBL/GenBank/DDBJ databases">
        <authorList>
            <consortium name="DOE Joint Genome Institute"/>
            <person name="Haridas S."/>
            <person name="Kjaerbolling I."/>
            <person name="Vesth T.C."/>
            <person name="Frisvad J.C."/>
            <person name="Nybo J.L."/>
            <person name="Theobald S."/>
            <person name="Kuo A."/>
            <person name="Bowyer P."/>
            <person name="Matsuda Y."/>
            <person name="Mondo S."/>
            <person name="Lyhne E.K."/>
            <person name="Kogle M.E."/>
            <person name="Clum A."/>
            <person name="Lipzen A."/>
            <person name="Salamov A."/>
            <person name="Ngan C.Y."/>
            <person name="Daum C."/>
            <person name="Chiniquy J."/>
            <person name="Barry K."/>
            <person name="LaButti K."/>
            <person name="Simmons B.A."/>
            <person name="Magnuson J.K."/>
            <person name="Mortensen U.H."/>
            <person name="Larsen T.O."/>
            <person name="Grigoriev I.V."/>
            <person name="Baker S.E."/>
            <person name="Andersen M.R."/>
            <person name="Nordberg H.P."/>
            <person name="Cantor M.N."/>
            <person name="Hua S.X."/>
        </authorList>
    </citation>
    <scope>NUCLEOTIDE SEQUENCE [LARGE SCALE GENOMIC DNA]</scope>
    <source>
        <strain evidence="1 2">CBS 102.13</strain>
    </source>
</reference>
<dbReference type="OrthoDB" id="5361958at2759"/>
<protein>
    <submittedName>
        <fullName evidence="1">Uncharacterized protein</fullName>
    </submittedName>
</protein>
<organism evidence="1 2">
    <name type="scientific">Aspergillus candidus</name>
    <dbReference type="NCBI Taxonomy" id="41067"/>
    <lineage>
        <taxon>Eukaryota</taxon>
        <taxon>Fungi</taxon>
        <taxon>Dikarya</taxon>
        <taxon>Ascomycota</taxon>
        <taxon>Pezizomycotina</taxon>
        <taxon>Eurotiomycetes</taxon>
        <taxon>Eurotiomycetidae</taxon>
        <taxon>Eurotiales</taxon>
        <taxon>Aspergillaceae</taxon>
        <taxon>Aspergillus</taxon>
        <taxon>Aspergillus subgen. Circumdati</taxon>
    </lineage>
</organism>
<evidence type="ECO:0000313" key="2">
    <source>
        <dbReference type="Proteomes" id="UP000234585"/>
    </source>
</evidence>
<sequence>MWMDTTSPPQPVPLTVIRDVCPCILWGTATPILKYLADVQAILYPPNRTVVEIGVRGWTYLRAKVPSRRCCRSDNTPPQWRRAVLQSYEGFDRAYGETIRLCLQMILTICETPRSHRAADQSVTWPTQDPPTRVSIALQRPG</sequence>
<dbReference type="EMBL" id="KZ559149">
    <property type="protein sequence ID" value="PLB36694.1"/>
    <property type="molecule type" value="Genomic_DNA"/>
</dbReference>
<gene>
    <name evidence="1" type="ORF">BDW47DRAFT_108274</name>
</gene>
<proteinExistence type="predicted"/>
<accession>A0A2I2F7T5</accession>
<dbReference type="RefSeq" id="XP_024670706.1">
    <property type="nucleotide sequence ID" value="XM_024813201.1"/>
</dbReference>